<dbReference type="GeneTree" id="ENSGT00940000158812"/>
<feature type="domain" description="PX" evidence="5">
    <location>
        <begin position="89"/>
        <end position="214"/>
    </location>
</feature>
<evidence type="ECO:0000259" key="4">
    <source>
        <dbReference type="PROSITE" id="PS50002"/>
    </source>
</evidence>
<proteinExistence type="predicted"/>
<protein>
    <submittedName>
        <fullName evidence="6">NADPH oxidase organizer 1b</fullName>
    </submittedName>
</protein>
<feature type="region of interest" description="Disordered" evidence="3">
    <location>
        <begin position="401"/>
        <end position="550"/>
    </location>
</feature>
<dbReference type="CDD" id="cd12024">
    <property type="entry name" value="SH3_NoxO1_2"/>
    <property type="match status" value="1"/>
</dbReference>
<dbReference type="Pfam" id="PF00018">
    <property type="entry name" value="SH3_1"/>
    <property type="match status" value="1"/>
</dbReference>
<dbReference type="Proteomes" id="UP000257200">
    <property type="component" value="Unplaced"/>
</dbReference>
<organism evidence="6 7">
    <name type="scientific">Acanthochromis polyacanthus</name>
    <name type="common">spiny chromis</name>
    <dbReference type="NCBI Taxonomy" id="80966"/>
    <lineage>
        <taxon>Eukaryota</taxon>
        <taxon>Metazoa</taxon>
        <taxon>Chordata</taxon>
        <taxon>Craniata</taxon>
        <taxon>Vertebrata</taxon>
        <taxon>Euteleostomi</taxon>
        <taxon>Actinopterygii</taxon>
        <taxon>Neopterygii</taxon>
        <taxon>Teleostei</taxon>
        <taxon>Neoteleostei</taxon>
        <taxon>Acanthomorphata</taxon>
        <taxon>Ovalentaria</taxon>
        <taxon>Pomacentridae</taxon>
        <taxon>Acanthochromis</taxon>
    </lineage>
</organism>
<feature type="compositionally biased region" description="Low complexity" evidence="3">
    <location>
        <begin position="509"/>
        <end position="518"/>
    </location>
</feature>
<evidence type="ECO:0000313" key="7">
    <source>
        <dbReference type="Proteomes" id="UP000257200"/>
    </source>
</evidence>
<dbReference type="Gene3D" id="2.30.30.40">
    <property type="entry name" value="SH3 Domains"/>
    <property type="match status" value="2"/>
</dbReference>
<feature type="compositionally biased region" description="Low complexity" evidence="3">
    <location>
        <begin position="528"/>
        <end position="538"/>
    </location>
</feature>
<feature type="compositionally biased region" description="Basic and acidic residues" evidence="3">
    <location>
        <begin position="494"/>
        <end position="508"/>
    </location>
</feature>
<dbReference type="FunFam" id="3.30.1520.10:FF:000040">
    <property type="entry name" value="NADPH oxidase organizer 1"/>
    <property type="match status" value="1"/>
</dbReference>
<accession>A0A3Q1GQX4</accession>
<feature type="compositionally biased region" description="Polar residues" evidence="3">
    <location>
        <begin position="452"/>
        <end position="466"/>
    </location>
</feature>
<dbReference type="Pfam" id="PF00787">
    <property type="entry name" value="PX"/>
    <property type="match status" value="1"/>
</dbReference>
<dbReference type="FunFam" id="2.30.30.40:FF:000219">
    <property type="entry name" value="NADPH oxidase organizer 1"/>
    <property type="match status" value="1"/>
</dbReference>
<evidence type="ECO:0000256" key="2">
    <source>
        <dbReference type="PROSITE-ProRule" id="PRU00192"/>
    </source>
</evidence>
<dbReference type="GO" id="GO:0042554">
    <property type="term" value="P:superoxide anion generation"/>
    <property type="evidence" value="ECO:0007669"/>
    <property type="project" value="TreeGrafter"/>
</dbReference>
<dbReference type="InterPro" id="IPR035758">
    <property type="entry name" value="NoxO1_SH3_2"/>
</dbReference>
<feature type="domain" description="SH3" evidence="4">
    <location>
        <begin position="325"/>
        <end position="384"/>
    </location>
</feature>
<dbReference type="STRING" id="80966.ENSAPOP00000032813"/>
<dbReference type="FunCoup" id="A0A3Q1GQX4">
    <property type="interactions" value="689"/>
</dbReference>
<dbReference type="FunFam" id="2.30.30.40:FF:000233">
    <property type="entry name" value="NADPH oxidase organizer 1"/>
    <property type="match status" value="1"/>
</dbReference>
<dbReference type="InterPro" id="IPR001683">
    <property type="entry name" value="PX_dom"/>
</dbReference>
<dbReference type="InterPro" id="IPR036028">
    <property type="entry name" value="SH3-like_dom_sf"/>
</dbReference>
<dbReference type="Pfam" id="PF08944">
    <property type="entry name" value="p47_phox_C"/>
    <property type="match status" value="1"/>
</dbReference>
<dbReference type="Ensembl" id="ENSAPOT00000034157.1">
    <property type="protein sequence ID" value="ENSAPOP00000032813.1"/>
    <property type="gene ID" value="ENSAPOG00000020966.1"/>
</dbReference>
<reference evidence="6" key="1">
    <citation type="submission" date="2025-08" db="UniProtKB">
        <authorList>
            <consortium name="Ensembl"/>
        </authorList>
    </citation>
    <scope>IDENTIFICATION</scope>
</reference>
<feature type="domain" description="SH3" evidence="4">
    <location>
        <begin position="253"/>
        <end position="315"/>
    </location>
</feature>
<dbReference type="Gene3D" id="3.30.1520.10">
    <property type="entry name" value="Phox-like domain"/>
    <property type="match status" value="1"/>
</dbReference>
<name>A0A3Q1GQX4_9TELE</name>
<dbReference type="AlphaFoldDB" id="A0A3Q1GQX4"/>
<evidence type="ECO:0000313" key="6">
    <source>
        <dbReference type="Ensembl" id="ENSAPOP00000032813.1"/>
    </source>
</evidence>
<dbReference type="InterPro" id="IPR001452">
    <property type="entry name" value="SH3_domain"/>
</dbReference>
<dbReference type="GO" id="GO:0005737">
    <property type="term" value="C:cytoplasm"/>
    <property type="evidence" value="ECO:0007669"/>
    <property type="project" value="TreeGrafter"/>
</dbReference>
<dbReference type="GO" id="GO:0035091">
    <property type="term" value="F:phosphatidylinositol binding"/>
    <property type="evidence" value="ECO:0007669"/>
    <property type="project" value="InterPro"/>
</dbReference>
<dbReference type="InterPro" id="IPR036871">
    <property type="entry name" value="PX_dom_sf"/>
</dbReference>
<sequence>MPFIQFCCILLRNVRDVYGSILSRCCCRCWTRLGMFASTRRPTPPPPSGINGERRSSGGRRTLAEGLYSSSFFILPAETPESPKMTAEQRCVMSVRIIGGVQRDAPKLKMFMVSVLWSDGAEVIIYRSFQDFKKFHAQLKKRFPHLNPLNKKDRMIPKFSGKARRSSMQQKGSKKSVRQMKFLESYCDKLMKCDQTVTQSSEVTRFFTPKDHDLQPDFAKNSVMILRPDDLSDGSGGGGGSVHQQTGNVSHPFVTQTYRCVAAYETKDTKNRPFKVAVDEKLDILIKDPAGWWLVENEDKRLAWFPAPYLELLEGEDDDEVGFPPGGALYCAVKSYSTKKTDEVSVSIGTVVEVLRKSDNGWWLIRVNNKAGYIPSMYLQPYNNPRAGIYSLNRKLHSSTLNLTTSRDPQTAYPPRISEEASPQQEPAGPSRPQLSSPSRLHKAQSLDVLSESWQQTQTGPDASTSEVHERSMSNLSLESSFSDFSSQDSSSGLKDENQSGSEHRAQSSDESGSSRSSPDINRTPNTSFDSSVSSDESAIPRVPPRPKTEEILNRCTTMTRKAAMATKTRLQIQPDTIHSRL</sequence>
<dbReference type="SUPFAM" id="SSF50044">
    <property type="entry name" value="SH3-domain"/>
    <property type="match status" value="2"/>
</dbReference>
<evidence type="ECO:0000256" key="3">
    <source>
        <dbReference type="SAM" id="MobiDB-lite"/>
    </source>
</evidence>
<keyword evidence="7" id="KW-1185">Reference proteome</keyword>
<evidence type="ECO:0000256" key="1">
    <source>
        <dbReference type="ARBA" id="ARBA00022443"/>
    </source>
</evidence>
<dbReference type="SMART" id="SM00326">
    <property type="entry name" value="SH3"/>
    <property type="match status" value="2"/>
</dbReference>
<dbReference type="PANTHER" id="PTHR15706">
    <property type="entry name" value="SH3 MULTIPLE DOMAIN"/>
    <property type="match status" value="1"/>
</dbReference>
<dbReference type="PROSITE" id="PS50002">
    <property type="entry name" value="SH3"/>
    <property type="match status" value="2"/>
</dbReference>
<evidence type="ECO:0000259" key="5">
    <source>
        <dbReference type="PROSITE" id="PS50195"/>
    </source>
</evidence>
<dbReference type="GO" id="GO:0016176">
    <property type="term" value="F:superoxide-generating NADPH oxidase activator activity"/>
    <property type="evidence" value="ECO:0007669"/>
    <property type="project" value="TreeGrafter"/>
</dbReference>
<dbReference type="InterPro" id="IPR051228">
    <property type="entry name" value="NADPH_Oxidase/PX-Domain"/>
</dbReference>
<dbReference type="InterPro" id="IPR015039">
    <property type="entry name" value="NCF1_C"/>
</dbReference>
<dbReference type="SUPFAM" id="SSF64268">
    <property type="entry name" value="PX domain"/>
    <property type="match status" value="1"/>
</dbReference>
<reference evidence="6" key="2">
    <citation type="submission" date="2025-09" db="UniProtKB">
        <authorList>
            <consortium name="Ensembl"/>
        </authorList>
    </citation>
    <scope>IDENTIFICATION</scope>
</reference>
<dbReference type="PROSITE" id="PS50195">
    <property type="entry name" value="PX"/>
    <property type="match status" value="1"/>
</dbReference>
<keyword evidence="1 2" id="KW-0728">SH3 domain</keyword>
<dbReference type="PANTHER" id="PTHR15706:SF10">
    <property type="entry name" value="NADPH OXIDASE ORGANIZER 1"/>
    <property type="match status" value="1"/>
</dbReference>
<dbReference type="SMART" id="SM00312">
    <property type="entry name" value="PX"/>
    <property type="match status" value="1"/>
</dbReference>
<feature type="compositionally biased region" description="Low complexity" evidence="3">
    <location>
        <begin position="473"/>
        <end position="492"/>
    </location>
</feature>
<dbReference type="InParanoid" id="A0A3Q1GQX4"/>